<feature type="domain" description="Phosphatidic acid phosphatase type 2/haloperoxidase" evidence="2">
    <location>
        <begin position="92"/>
        <end position="207"/>
    </location>
</feature>
<keyword evidence="1" id="KW-0472">Membrane</keyword>
<evidence type="ECO:0000256" key="1">
    <source>
        <dbReference type="SAM" id="Phobius"/>
    </source>
</evidence>
<feature type="transmembrane region" description="Helical" evidence="1">
    <location>
        <begin position="164"/>
        <end position="186"/>
    </location>
</feature>
<dbReference type="PANTHER" id="PTHR14969">
    <property type="entry name" value="SPHINGOSINE-1-PHOSPHATE PHOSPHOHYDROLASE"/>
    <property type="match status" value="1"/>
</dbReference>
<dbReference type="SMART" id="SM00014">
    <property type="entry name" value="acidPPc"/>
    <property type="match status" value="1"/>
</dbReference>
<feature type="transmembrane region" description="Helical" evidence="1">
    <location>
        <begin position="130"/>
        <end position="152"/>
    </location>
</feature>
<dbReference type="Proteomes" id="UP000430975">
    <property type="component" value="Unassembled WGS sequence"/>
</dbReference>
<feature type="transmembrane region" description="Helical" evidence="1">
    <location>
        <begin position="59"/>
        <end position="81"/>
    </location>
</feature>
<accession>A0A6I2GJL2</accession>
<dbReference type="Gene3D" id="1.20.144.10">
    <property type="entry name" value="Phosphatidic acid phosphatase type 2/haloperoxidase"/>
    <property type="match status" value="2"/>
</dbReference>
<name>A0A6I2GJL2_9LACT</name>
<feature type="transmembrane region" description="Helical" evidence="1">
    <location>
        <begin position="93"/>
        <end position="110"/>
    </location>
</feature>
<dbReference type="RefSeq" id="WP_153863605.1">
    <property type="nucleotide sequence ID" value="NZ_WJQS01000005.1"/>
</dbReference>
<reference evidence="3 4" key="1">
    <citation type="submission" date="2019-11" db="EMBL/GenBank/DDBJ databases">
        <title>Characterisation of Fundicoccus ignavus gen. nov. sp. nov., a novel genus of the family Aerococcaceae isolated from bulk tank milk.</title>
        <authorList>
            <person name="Siebert A."/>
            <person name="Huptas C."/>
            <person name="Wenning M."/>
            <person name="Scherer S."/>
            <person name="Doll E.V."/>
        </authorList>
    </citation>
    <scope>NUCLEOTIDE SEQUENCE [LARGE SCALE GENOMIC DNA]</scope>
    <source>
        <strain evidence="3 4">WS4759</strain>
    </source>
</reference>
<evidence type="ECO:0000313" key="3">
    <source>
        <dbReference type="EMBL" id="MRI85691.1"/>
    </source>
</evidence>
<keyword evidence="1" id="KW-1133">Transmembrane helix</keyword>
<dbReference type="CDD" id="cd03392">
    <property type="entry name" value="PAP2_like_2"/>
    <property type="match status" value="1"/>
</dbReference>
<protein>
    <submittedName>
        <fullName evidence="3">Phosphatase PAP2 family protein</fullName>
    </submittedName>
</protein>
<dbReference type="InterPro" id="IPR036938">
    <property type="entry name" value="PAP2/HPO_sf"/>
</dbReference>
<evidence type="ECO:0000259" key="2">
    <source>
        <dbReference type="SMART" id="SM00014"/>
    </source>
</evidence>
<dbReference type="AlphaFoldDB" id="A0A6I2GJL2"/>
<feature type="transmembrane region" description="Helical" evidence="1">
    <location>
        <begin position="12"/>
        <end position="31"/>
    </location>
</feature>
<dbReference type="Pfam" id="PF01569">
    <property type="entry name" value="PAP2"/>
    <property type="match status" value="1"/>
</dbReference>
<comment type="caution">
    <text evidence="3">The sequence shown here is derived from an EMBL/GenBank/DDBJ whole genome shotgun (WGS) entry which is preliminary data.</text>
</comment>
<keyword evidence="1" id="KW-0812">Transmembrane</keyword>
<keyword evidence="4" id="KW-1185">Reference proteome</keyword>
<proteinExistence type="predicted"/>
<evidence type="ECO:0000313" key="4">
    <source>
        <dbReference type="Proteomes" id="UP000430975"/>
    </source>
</evidence>
<dbReference type="PANTHER" id="PTHR14969:SF13">
    <property type="entry name" value="AT30094P"/>
    <property type="match status" value="1"/>
</dbReference>
<dbReference type="SUPFAM" id="SSF48317">
    <property type="entry name" value="Acid phosphatase/Vanadium-dependent haloperoxidase"/>
    <property type="match status" value="1"/>
</dbReference>
<gene>
    <name evidence="3" type="ORF">GIY09_07320</name>
</gene>
<sequence>MKNHTANLYRYLLYSTLASIPFLLLSYLILIDSQWLISFDTIVGQFFYNSGSESFTRKVVIFTSIGNVKSVVIIVIILSLLISLRYKHWKKALWFALTVLLGAGIVNNFVKNTFERTRPLLTHLVEEHSYSFPSGHAMGAIIYSGALAFLIYEANKSKVAHLKFYTVSGTLLFSLLISMSRLYLGVHFASDVIAGLSLGAAFLFIAMAIYERWLDTDLS</sequence>
<organism evidence="3 4">
    <name type="scientific">Fundicoccus ignavus</name>
    <dbReference type="NCBI Taxonomy" id="2664442"/>
    <lineage>
        <taxon>Bacteria</taxon>
        <taxon>Bacillati</taxon>
        <taxon>Bacillota</taxon>
        <taxon>Bacilli</taxon>
        <taxon>Lactobacillales</taxon>
        <taxon>Aerococcaceae</taxon>
        <taxon>Fundicoccus</taxon>
    </lineage>
</organism>
<feature type="transmembrane region" description="Helical" evidence="1">
    <location>
        <begin position="192"/>
        <end position="210"/>
    </location>
</feature>
<dbReference type="EMBL" id="WJQS01000005">
    <property type="protein sequence ID" value="MRI85691.1"/>
    <property type="molecule type" value="Genomic_DNA"/>
</dbReference>
<dbReference type="InterPro" id="IPR000326">
    <property type="entry name" value="PAP2/HPO"/>
</dbReference>